<name>A0A8E0M561_LACPA</name>
<dbReference type="AlphaFoldDB" id="A0A8E0M561"/>
<evidence type="ECO:0000313" key="2">
    <source>
        <dbReference type="Proteomes" id="UP000014257"/>
    </source>
</evidence>
<dbReference type="Proteomes" id="UP000014257">
    <property type="component" value="Unassembled WGS sequence"/>
</dbReference>
<sequence>MLLYWQVSVFNRKEFLYFEFNLPENNLQVKETQHAVLDSTFE</sequence>
<accession>A0A8E0M561</accession>
<gene>
    <name evidence="1" type="ORF">Lpp22_2588</name>
</gene>
<protein>
    <submittedName>
        <fullName evidence="1">Uncharacterized protein</fullName>
    </submittedName>
</protein>
<comment type="caution">
    <text evidence="1">The sequence shown here is derived from an EMBL/GenBank/DDBJ whole genome shotgun (WGS) entry which is preliminary data.</text>
</comment>
<organism evidence="1 2">
    <name type="scientific">Lacticaseibacillus paracasei subsp. paracasei Lpp22</name>
    <dbReference type="NCBI Taxonomy" id="1256221"/>
    <lineage>
        <taxon>Bacteria</taxon>
        <taxon>Bacillati</taxon>
        <taxon>Bacillota</taxon>
        <taxon>Bacilli</taxon>
        <taxon>Lactobacillales</taxon>
        <taxon>Lactobacillaceae</taxon>
        <taxon>Lacticaseibacillus</taxon>
    </lineage>
</organism>
<evidence type="ECO:0000313" key="1">
    <source>
        <dbReference type="EMBL" id="EPC22236.1"/>
    </source>
</evidence>
<reference evidence="1 2" key="1">
    <citation type="journal article" date="2013" name="PLoS ONE">
        <title>Lactobacillus paracasei comparative genomics: towards species pan-genome definition and exploitation of diversity.</title>
        <authorList>
            <person name="Smokvina T."/>
            <person name="Wels M."/>
            <person name="Polka J."/>
            <person name="Chervaux C."/>
            <person name="Brisse S."/>
            <person name="Boekhorst J."/>
            <person name="van Hylckama Vlieg J.E."/>
            <person name="Siezen R.J."/>
        </authorList>
    </citation>
    <scope>NUCLEOTIDE SEQUENCE [LARGE SCALE GENOMIC DNA]</scope>
    <source>
        <strain evidence="1 2">Lpp22</strain>
    </source>
</reference>
<proteinExistence type="predicted"/>
<dbReference type="EMBL" id="ANMI01000262">
    <property type="protein sequence ID" value="EPC22236.1"/>
    <property type="molecule type" value="Genomic_DNA"/>
</dbReference>